<evidence type="ECO:0000313" key="2">
    <source>
        <dbReference type="Proteomes" id="UP001186974"/>
    </source>
</evidence>
<dbReference type="Proteomes" id="UP001186974">
    <property type="component" value="Unassembled WGS sequence"/>
</dbReference>
<name>A0ACC3D9H9_9PEZI</name>
<reference evidence="1" key="1">
    <citation type="submission" date="2024-09" db="EMBL/GenBank/DDBJ databases">
        <title>Black Yeasts Isolated from many extreme environments.</title>
        <authorList>
            <person name="Coleine C."/>
            <person name="Stajich J.E."/>
            <person name="Selbmann L."/>
        </authorList>
    </citation>
    <scope>NUCLEOTIDE SEQUENCE</scope>
    <source>
        <strain evidence="1">CCFEE 5737</strain>
    </source>
</reference>
<evidence type="ECO:0000313" key="1">
    <source>
        <dbReference type="EMBL" id="KAK3064003.1"/>
    </source>
</evidence>
<gene>
    <name evidence="1" type="ORF">LTS18_011014</name>
</gene>
<dbReference type="EMBL" id="JAWDJW010006647">
    <property type="protein sequence ID" value="KAK3064003.1"/>
    <property type="molecule type" value="Genomic_DNA"/>
</dbReference>
<accession>A0ACC3D9H9</accession>
<proteinExistence type="predicted"/>
<organism evidence="1 2">
    <name type="scientific">Coniosporium uncinatum</name>
    <dbReference type="NCBI Taxonomy" id="93489"/>
    <lineage>
        <taxon>Eukaryota</taxon>
        <taxon>Fungi</taxon>
        <taxon>Dikarya</taxon>
        <taxon>Ascomycota</taxon>
        <taxon>Pezizomycotina</taxon>
        <taxon>Dothideomycetes</taxon>
        <taxon>Dothideomycetes incertae sedis</taxon>
        <taxon>Coniosporium</taxon>
    </lineage>
</organism>
<keyword evidence="2" id="KW-1185">Reference proteome</keyword>
<comment type="caution">
    <text evidence="1">The sequence shown here is derived from an EMBL/GenBank/DDBJ whole genome shotgun (WGS) entry which is preliminary data.</text>
</comment>
<protein>
    <submittedName>
        <fullName evidence="1">Uncharacterized protein</fullName>
    </submittedName>
</protein>
<sequence>MAAGADDSLLPEIPKTTFLPKNRRRVFPADAALPTTTFLPEVLDAAENRRRVFPVVYAPKTAPQMIPDDVYPCPNLYAELGLHPKIDDAALWSHCAELARTHVLFKTGASHGGNPSAEWMQSLGAACNTLAFGRDLGWRREYDAKYARELSLYIHALEKRGPEGVEYLKQRLEQNERARAARESAAADASSATCPLLHKFATDTVIPAWSNATDSAKALPASALSALSSAASQASNVYVSASDMVASQIESATSYAGAAYTSAADYVAPMYSTASNMYVSKRAEAISSRDTSRAASRSSVSARTTARASSRSNRSESKNRSRSSASASKSSMSKSKSTKRAGDGFRMTPTPLPPPPRPPRPPRPPFSSPPPCPPPQ</sequence>